<proteinExistence type="predicted"/>
<sequence>MSSTYPGPNTNATSQHKKFFRMSFGISNFCSAEASWTAQSTTSSSAEIDSVPGDEASAIVMGEIGRKRSQETLPRKEGWRPLSANLLTGRSIRTRPLGLSNLAVSEPSCFLLAVWQLGAEMVLQLNDSDDILLNYLFTTHS</sequence>
<reference evidence="1 2" key="1">
    <citation type="journal article" date="2018" name="Biotechnol. Adv.">
        <title>Improved genomic resources and new bioinformatic workflow for the carcinogenic parasite Clonorchis sinensis: Biotechnological implications.</title>
        <authorList>
            <person name="Wang D."/>
            <person name="Korhonen P.K."/>
            <person name="Gasser R.B."/>
            <person name="Young N.D."/>
        </authorList>
    </citation>
    <scope>NUCLEOTIDE SEQUENCE [LARGE SCALE GENOMIC DNA]</scope>
    <source>
        <strain evidence="1">Cs-k2</strain>
    </source>
</reference>
<comment type="caution">
    <text evidence="1">The sequence shown here is derived from an EMBL/GenBank/DDBJ whole genome shotgun (WGS) entry which is preliminary data.</text>
</comment>
<evidence type="ECO:0000313" key="1">
    <source>
        <dbReference type="EMBL" id="KAG5450017.1"/>
    </source>
</evidence>
<dbReference type="Proteomes" id="UP000286415">
    <property type="component" value="Unassembled WGS sequence"/>
</dbReference>
<protein>
    <submittedName>
        <fullName evidence="1">Uncharacterized protein</fullName>
    </submittedName>
</protein>
<dbReference type="EMBL" id="NIRI02000042">
    <property type="protein sequence ID" value="KAG5450017.1"/>
    <property type="molecule type" value="Genomic_DNA"/>
</dbReference>
<gene>
    <name evidence="1" type="ORF">CSKR_103250</name>
</gene>
<dbReference type="InParanoid" id="A0A419Q2J1"/>
<organism evidence="1 2">
    <name type="scientific">Clonorchis sinensis</name>
    <name type="common">Chinese liver fluke</name>
    <dbReference type="NCBI Taxonomy" id="79923"/>
    <lineage>
        <taxon>Eukaryota</taxon>
        <taxon>Metazoa</taxon>
        <taxon>Spiralia</taxon>
        <taxon>Lophotrochozoa</taxon>
        <taxon>Platyhelminthes</taxon>
        <taxon>Trematoda</taxon>
        <taxon>Digenea</taxon>
        <taxon>Opisthorchiida</taxon>
        <taxon>Opisthorchiata</taxon>
        <taxon>Opisthorchiidae</taxon>
        <taxon>Clonorchis</taxon>
    </lineage>
</organism>
<name>A0A419Q2J1_CLOSI</name>
<accession>A0A419Q2J1</accession>
<dbReference type="AlphaFoldDB" id="A0A419Q2J1"/>
<evidence type="ECO:0000313" key="2">
    <source>
        <dbReference type="Proteomes" id="UP000286415"/>
    </source>
</evidence>
<keyword evidence="2" id="KW-1185">Reference proteome</keyword>
<reference evidence="1 2" key="2">
    <citation type="journal article" date="2021" name="Genomics">
        <title>High-quality reference genome for Clonorchis sinensis.</title>
        <authorList>
            <person name="Young N.D."/>
            <person name="Stroehlein A.J."/>
            <person name="Kinkar L."/>
            <person name="Wang T."/>
            <person name="Sohn W.M."/>
            <person name="Chang B.C.H."/>
            <person name="Kaur P."/>
            <person name="Weisz D."/>
            <person name="Dudchenko O."/>
            <person name="Aiden E.L."/>
            <person name="Korhonen P.K."/>
            <person name="Gasser R.B."/>
        </authorList>
    </citation>
    <scope>NUCLEOTIDE SEQUENCE [LARGE SCALE GENOMIC DNA]</scope>
    <source>
        <strain evidence="1">Cs-k2</strain>
    </source>
</reference>